<dbReference type="AlphaFoldDB" id="A0A6B3QG70"/>
<gene>
    <name evidence="2" type="ORF">GUR47_04105</name>
</gene>
<evidence type="ECO:0000313" key="2">
    <source>
        <dbReference type="EMBL" id="NEV85867.1"/>
    </source>
</evidence>
<reference evidence="2" key="1">
    <citation type="journal article" date="2020" name="Microorganisms">
        <title>Isolation, Genomic and Metabolomic Characterization of Streptomyces tendae VITAKN with Quorum Sensing Inhibitory Activity from Southern India.</title>
        <authorList>
            <person name="Ishaque N.M."/>
            <person name="Burgsdorf I."/>
            <person name="Limlingan Malit J.J."/>
            <person name="Saha S."/>
            <person name="Teta R."/>
            <person name="Ewe D."/>
            <person name="Kannabiran K."/>
            <person name="Hrouzek P."/>
            <person name="Steindler L."/>
            <person name="Costantino V."/>
            <person name="Saurav K."/>
        </authorList>
    </citation>
    <scope>NUCLEOTIDE SEQUENCE</scope>
    <source>
        <strain evidence="2">VITAKN</strain>
    </source>
</reference>
<accession>A0A6B3QG70</accession>
<protein>
    <submittedName>
        <fullName evidence="2">Uncharacterized protein</fullName>
    </submittedName>
</protein>
<dbReference type="EMBL" id="JAAIFS010000001">
    <property type="protein sequence ID" value="NEV85867.1"/>
    <property type="molecule type" value="Genomic_DNA"/>
</dbReference>
<organism evidence="2">
    <name type="scientific">Streptomyces tendae</name>
    <dbReference type="NCBI Taxonomy" id="1932"/>
    <lineage>
        <taxon>Bacteria</taxon>
        <taxon>Bacillati</taxon>
        <taxon>Actinomycetota</taxon>
        <taxon>Actinomycetes</taxon>
        <taxon>Kitasatosporales</taxon>
        <taxon>Streptomycetaceae</taxon>
        <taxon>Streptomyces</taxon>
    </lineage>
</organism>
<name>A0A6B3QG70_STRTE</name>
<feature type="compositionally biased region" description="Basic and acidic residues" evidence="1">
    <location>
        <begin position="35"/>
        <end position="47"/>
    </location>
</feature>
<dbReference type="RefSeq" id="WP_164457572.1">
    <property type="nucleotide sequence ID" value="NZ_JAAIFS010000001.1"/>
</dbReference>
<feature type="region of interest" description="Disordered" evidence="1">
    <location>
        <begin position="21"/>
        <end position="47"/>
    </location>
</feature>
<comment type="caution">
    <text evidence="2">The sequence shown here is derived from an EMBL/GenBank/DDBJ whole genome shotgun (WGS) entry which is preliminary data.</text>
</comment>
<sequence>MREKPLSKLGDELPRIRRDVSRVVEGTPAPAGFGVDRKLGSGTRPHD</sequence>
<proteinExistence type="predicted"/>
<evidence type="ECO:0000256" key="1">
    <source>
        <dbReference type="SAM" id="MobiDB-lite"/>
    </source>
</evidence>